<reference evidence="2" key="1">
    <citation type="journal article" date="2014" name="Int. J. Syst. Evol. Microbiol.">
        <title>Complete genome sequence of Corynebacterium casei LMG S-19264T (=DSM 44701T), isolated from a smear-ripened cheese.</title>
        <authorList>
            <consortium name="US DOE Joint Genome Institute (JGI-PGF)"/>
            <person name="Walter F."/>
            <person name="Albersmeier A."/>
            <person name="Kalinowski J."/>
            <person name="Ruckert C."/>
        </authorList>
    </citation>
    <scope>NUCLEOTIDE SEQUENCE</scope>
    <source>
        <strain evidence="2">CGMCC 1.8984</strain>
    </source>
</reference>
<evidence type="ECO:0000256" key="1">
    <source>
        <dbReference type="SAM" id="Phobius"/>
    </source>
</evidence>
<gene>
    <name evidence="2" type="ORF">GCM10011372_25400</name>
</gene>
<reference evidence="2" key="2">
    <citation type="submission" date="2020-09" db="EMBL/GenBank/DDBJ databases">
        <authorList>
            <person name="Sun Q."/>
            <person name="Zhou Y."/>
        </authorList>
    </citation>
    <scope>NUCLEOTIDE SEQUENCE</scope>
    <source>
        <strain evidence="2">CGMCC 1.8984</strain>
    </source>
</reference>
<evidence type="ECO:0000313" key="3">
    <source>
        <dbReference type="Proteomes" id="UP000636956"/>
    </source>
</evidence>
<keyword evidence="1" id="KW-1133">Transmembrane helix</keyword>
<comment type="caution">
    <text evidence="2">The sequence shown here is derived from an EMBL/GenBank/DDBJ whole genome shotgun (WGS) entry which is preliminary data.</text>
</comment>
<evidence type="ECO:0000313" key="2">
    <source>
        <dbReference type="EMBL" id="GGJ85977.1"/>
    </source>
</evidence>
<protein>
    <recommendedName>
        <fullName evidence="4">Flp family type IVb pilin</fullName>
    </recommendedName>
</protein>
<keyword evidence="1" id="KW-0812">Transmembrane</keyword>
<organism evidence="2 3">
    <name type="scientific">Agromyces bauzanensis</name>
    <dbReference type="NCBI Taxonomy" id="1308924"/>
    <lineage>
        <taxon>Bacteria</taxon>
        <taxon>Bacillati</taxon>
        <taxon>Actinomycetota</taxon>
        <taxon>Actinomycetes</taxon>
        <taxon>Micrococcales</taxon>
        <taxon>Microbacteriaceae</taxon>
        <taxon>Agromyces</taxon>
    </lineage>
</organism>
<dbReference type="EMBL" id="BMMD01000014">
    <property type="protein sequence ID" value="GGJ85977.1"/>
    <property type="molecule type" value="Genomic_DNA"/>
</dbReference>
<dbReference type="Pfam" id="PF04964">
    <property type="entry name" value="Flp_Fap"/>
    <property type="match status" value="1"/>
</dbReference>
<evidence type="ECO:0008006" key="4">
    <source>
        <dbReference type="Google" id="ProtNLM"/>
    </source>
</evidence>
<dbReference type="InterPro" id="IPR007047">
    <property type="entry name" value="Flp_Fap"/>
</dbReference>
<sequence>MHLSPYRFVGLLAYAAVSNSYPDYFLKPEGTSMLKAYTRFIAKLNALRNDEEGATAVEYGLLVALIAAVIIAVVLILGPLLAGAFDTINDGLTGAGIAPPD</sequence>
<feature type="transmembrane region" description="Helical" evidence="1">
    <location>
        <begin position="59"/>
        <end position="82"/>
    </location>
</feature>
<proteinExistence type="predicted"/>
<name>A0A917PP62_9MICO</name>
<keyword evidence="1" id="KW-0472">Membrane</keyword>
<keyword evidence="3" id="KW-1185">Reference proteome</keyword>
<dbReference type="Proteomes" id="UP000636956">
    <property type="component" value="Unassembled WGS sequence"/>
</dbReference>
<accession>A0A917PP62</accession>
<dbReference type="AlphaFoldDB" id="A0A917PP62"/>